<dbReference type="EMBL" id="CP011859">
    <property type="protein sequence ID" value="AQY23072.1"/>
    <property type="molecule type" value="Genomic_DNA"/>
</dbReference>
<dbReference type="AlphaFoldDB" id="A0A1S7DVC1"/>
<proteinExistence type="predicted"/>
<gene>
    <name evidence="1" type="ORF">AB406_2134</name>
</gene>
<evidence type="ECO:0000313" key="2">
    <source>
        <dbReference type="Proteomes" id="UP000189883"/>
    </source>
</evidence>
<protein>
    <submittedName>
        <fullName evidence="1">Uncharacterized protein</fullName>
    </submittedName>
</protein>
<sequence>MVIVWGIDDRAIKEYINYYCPKLNNDGYKKVGFIIVSN</sequence>
<name>A0A1S7DVC1_RIEAN</name>
<reference evidence="1 2" key="1">
    <citation type="submission" date="2015-06" db="EMBL/GenBank/DDBJ databases">
        <title>R. anatipestifer strain HXb2 is the most virulent strain so far, and the genome sequence would help us uncover the pathogenesis.</title>
        <authorList>
            <person name="Hu Q."/>
            <person name="Qi J."/>
            <person name="Bo H."/>
            <person name="Liu G."/>
            <person name="Tao M."/>
            <person name="Ding Y."/>
            <person name="Xue Y."/>
        </authorList>
    </citation>
    <scope>NUCLEOTIDE SEQUENCE [LARGE SCALE GENOMIC DNA]</scope>
    <source>
        <strain evidence="1 2">HXb2</strain>
    </source>
</reference>
<dbReference type="Proteomes" id="UP000189883">
    <property type="component" value="Chromosome"/>
</dbReference>
<accession>A0A1S7DVC1</accession>
<evidence type="ECO:0000313" key="1">
    <source>
        <dbReference type="EMBL" id="AQY23072.1"/>
    </source>
</evidence>
<organism evidence="1 2">
    <name type="scientific">Riemerella anatipestifer</name>
    <name type="common">Moraxella anatipestifer</name>
    <dbReference type="NCBI Taxonomy" id="34085"/>
    <lineage>
        <taxon>Bacteria</taxon>
        <taxon>Pseudomonadati</taxon>
        <taxon>Bacteroidota</taxon>
        <taxon>Flavobacteriia</taxon>
        <taxon>Flavobacteriales</taxon>
        <taxon>Weeksellaceae</taxon>
        <taxon>Riemerella</taxon>
    </lineage>
</organism>